<dbReference type="Proteomes" id="UP000261640">
    <property type="component" value="Unplaced"/>
</dbReference>
<feature type="compositionally biased region" description="Polar residues" evidence="2">
    <location>
        <begin position="162"/>
        <end position="175"/>
    </location>
</feature>
<feature type="compositionally biased region" description="Basic and acidic residues" evidence="2">
    <location>
        <begin position="570"/>
        <end position="579"/>
    </location>
</feature>
<reference evidence="4" key="1">
    <citation type="submission" date="2025-08" db="UniProtKB">
        <authorList>
            <consortium name="Ensembl"/>
        </authorList>
    </citation>
    <scope>IDENTIFICATION</scope>
</reference>
<accession>A0A3Q3MNQ9</accession>
<protein>
    <submittedName>
        <fullName evidence="4">Retinoblastoma binding protein 8-like</fullName>
    </submittedName>
</protein>
<keyword evidence="1" id="KW-0175">Coiled coil</keyword>
<evidence type="ECO:0000313" key="5">
    <source>
        <dbReference type="Proteomes" id="UP000261640"/>
    </source>
</evidence>
<feature type="compositionally biased region" description="Basic and acidic residues" evidence="2">
    <location>
        <begin position="366"/>
        <end position="410"/>
    </location>
</feature>
<feature type="compositionally biased region" description="Low complexity" evidence="2">
    <location>
        <begin position="439"/>
        <end position="457"/>
    </location>
</feature>
<feature type="domain" description="DNA endonuclease Ctp1 N-terminal" evidence="3">
    <location>
        <begin position="4"/>
        <end position="122"/>
    </location>
</feature>
<evidence type="ECO:0000313" key="4">
    <source>
        <dbReference type="Ensembl" id="ENSMAMP00000024456.2"/>
    </source>
</evidence>
<feature type="region of interest" description="Disordered" evidence="2">
    <location>
        <begin position="517"/>
        <end position="579"/>
    </location>
</feature>
<dbReference type="GeneID" id="113146074"/>
<feature type="compositionally biased region" description="Basic and acidic residues" evidence="2">
    <location>
        <begin position="180"/>
        <end position="195"/>
    </location>
</feature>
<dbReference type="GO" id="GO:0003684">
    <property type="term" value="F:damaged DNA binding"/>
    <property type="evidence" value="ECO:0007669"/>
    <property type="project" value="TreeGrafter"/>
</dbReference>
<feature type="region of interest" description="Disordered" evidence="2">
    <location>
        <begin position="312"/>
        <end position="354"/>
    </location>
</feature>
<dbReference type="Pfam" id="PF10482">
    <property type="entry name" value="CtIP_N"/>
    <property type="match status" value="1"/>
</dbReference>
<feature type="compositionally biased region" description="Polar residues" evidence="2">
    <location>
        <begin position="517"/>
        <end position="530"/>
    </location>
</feature>
<dbReference type="GeneTree" id="ENSGT00530000063835"/>
<feature type="compositionally biased region" description="Basic and acidic residues" evidence="2">
    <location>
        <begin position="539"/>
        <end position="550"/>
    </location>
</feature>
<feature type="region of interest" description="Disordered" evidence="2">
    <location>
        <begin position="366"/>
        <end position="501"/>
    </location>
</feature>
<dbReference type="GO" id="GO:0010792">
    <property type="term" value="P:DNA double-strand break processing involved in repair via single-strand annealing"/>
    <property type="evidence" value="ECO:0007669"/>
    <property type="project" value="TreeGrafter"/>
</dbReference>
<reference evidence="4" key="2">
    <citation type="submission" date="2025-09" db="UniProtKB">
        <authorList>
            <consortium name="Ensembl"/>
        </authorList>
    </citation>
    <scope>IDENTIFICATION</scope>
</reference>
<dbReference type="PANTHER" id="PTHR15107:SF3">
    <property type="entry name" value="RBBP8 N-TERMINAL-LIKE PROTEIN"/>
    <property type="match status" value="1"/>
</dbReference>
<feature type="region of interest" description="Disordered" evidence="2">
    <location>
        <begin position="127"/>
        <end position="195"/>
    </location>
</feature>
<dbReference type="InParanoid" id="A0A3Q3MNQ9"/>
<dbReference type="InterPro" id="IPR019518">
    <property type="entry name" value="CtIP_N"/>
</dbReference>
<sequence length="579" mass="64363">MECFNDLLLKLREVHDREVEGWQVKVQELSNKKGCDTKRMEELFTRNQQMKEQQRLLTENIKTLENRLRAGLCDRCTVTQEVAKKRQKEFEASQIQTLQHISIMAGEMNNLKKENKRLRDEIRNLKAALDRGHSDQSSNSSITTEIKANSSPDLSPSSVSVGLNNTATSRASHQPSDGDVAVKAEADQRAEETEPRYVRAMNKSQFESFKPLLLSSLVSPSWKTEHSIRDRRLRSVEALDQRTSVPPHPLLLKNVSSAAGGEVNHSRHVLHAPVPCRPQPIKSSPVAVPWPLSESCDWVSAAAASTGLLVQSSSKKTPSQFPSIIPTNQHTSPSRQVFGSPWHNQSTPHPIVKEPTVVFRVRNVHEHVESQPKPQEKKEILSSKSEKISEGLRETYEGPLDLSDRGKSKSDQAPSDSALALQEGERAQKSPERDVKANPSAHVPVSSPSPVAPSSCSSPPPVKEEEPISDLNHKQVIKEQEEKEELNGMTSQSNDKKVPVLTISLRPVVVLETLNSARQKQDSLSSNGKASSPAVELRSSSDEQEKESMSRQESTQSCKRKRASDETEPDRDSDTQHPA</sequence>
<feature type="compositionally biased region" description="Low complexity" evidence="2">
    <location>
        <begin position="150"/>
        <end position="161"/>
    </location>
</feature>
<dbReference type="PANTHER" id="PTHR15107">
    <property type="entry name" value="RETINOBLASTOMA BINDING PROTEIN 8"/>
    <property type="match status" value="1"/>
</dbReference>
<feature type="compositionally biased region" description="Polar residues" evidence="2">
    <location>
        <begin position="312"/>
        <end position="348"/>
    </location>
</feature>
<feature type="compositionally biased region" description="Basic and acidic residues" evidence="2">
    <location>
        <begin position="462"/>
        <end position="481"/>
    </location>
</feature>
<feature type="compositionally biased region" description="Polar residues" evidence="2">
    <location>
        <begin position="135"/>
        <end position="149"/>
    </location>
</feature>
<name>A0A3Q3MNQ9_9TELE</name>
<dbReference type="CTD" id="324358"/>
<evidence type="ECO:0000256" key="2">
    <source>
        <dbReference type="SAM" id="MobiDB-lite"/>
    </source>
</evidence>
<dbReference type="STRING" id="205130.ENSMAMP00000024456"/>
<evidence type="ECO:0000256" key="1">
    <source>
        <dbReference type="SAM" id="Coils"/>
    </source>
</evidence>
<dbReference type="InterPro" id="IPR033316">
    <property type="entry name" value="RBBP8-like"/>
</dbReference>
<keyword evidence="5" id="KW-1185">Reference proteome</keyword>
<feature type="coiled-coil region" evidence="1">
    <location>
        <begin position="40"/>
        <end position="67"/>
    </location>
</feature>
<proteinExistence type="predicted"/>
<dbReference type="RefSeq" id="XP_026189119.1">
    <property type="nucleotide sequence ID" value="XM_026333334.1"/>
</dbReference>
<organism evidence="4 5">
    <name type="scientific">Mastacembelus armatus</name>
    <name type="common">zig-zag eel</name>
    <dbReference type="NCBI Taxonomy" id="205130"/>
    <lineage>
        <taxon>Eukaryota</taxon>
        <taxon>Metazoa</taxon>
        <taxon>Chordata</taxon>
        <taxon>Craniata</taxon>
        <taxon>Vertebrata</taxon>
        <taxon>Euteleostomi</taxon>
        <taxon>Actinopterygii</taxon>
        <taxon>Neopterygii</taxon>
        <taxon>Teleostei</taxon>
        <taxon>Neoteleostei</taxon>
        <taxon>Acanthomorphata</taxon>
        <taxon>Anabantaria</taxon>
        <taxon>Synbranchiformes</taxon>
        <taxon>Mastacembelidae</taxon>
        <taxon>Mastacembelus</taxon>
    </lineage>
</organism>
<dbReference type="Ensembl" id="ENSMAMT00000025087.2">
    <property type="protein sequence ID" value="ENSMAMP00000024456.2"/>
    <property type="gene ID" value="ENSMAMG00000016459.2"/>
</dbReference>
<feature type="compositionally biased region" description="Basic and acidic residues" evidence="2">
    <location>
        <begin position="423"/>
        <end position="436"/>
    </location>
</feature>
<evidence type="ECO:0000259" key="3">
    <source>
        <dbReference type="Pfam" id="PF10482"/>
    </source>
</evidence>
<dbReference type="AlphaFoldDB" id="A0A3Q3MNQ9"/>